<name>A0ABU8X5C3_9BURK</name>
<dbReference type="EMBL" id="JBBKZS010000003">
    <property type="protein sequence ID" value="MEJ8854849.1"/>
    <property type="molecule type" value="Genomic_DNA"/>
</dbReference>
<accession>A0ABU8X5C3</accession>
<evidence type="ECO:0000313" key="5">
    <source>
        <dbReference type="Proteomes" id="UP001367030"/>
    </source>
</evidence>
<dbReference type="InterPro" id="IPR016162">
    <property type="entry name" value="Ald_DH_N"/>
</dbReference>
<proteinExistence type="inferred from homology"/>
<dbReference type="InterPro" id="IPR016163">
    <property type="entry name" value="Ald_DH_C"/>
</dbReference>
<sequence>MTSTTTSYPDTRLLIANEWVDAASGKTIDVINPATGKPIGKVAHAGIADLDRALAAAQAGFEKWRKTPANERAIIMRKAAGLLRERAGDIGRILTQEQGKPYVEARGEATAGADIIEWFADEGRRLYGRIVPSRNLNASQLVMKEAIGPVAAFTPWNFPINQIVRKIGAALASGCSFLCKAPEETPASPAALMQCFVDAGIPPGVVGLVYGDPAEISGYLIPHPIIRKVTFTGSTPVGKQLASLAGLHMKRATMELGGHAPVIVAADADITLAVKAAGAAKFRNAGQVCISPTRFLVHNSIRAEFAKALTTQTERLKLGDGLTEGTTLGPLANARRIGAMDKILADARKAGAKVLTGGERVGTDGNFFAPTVLDEVPLEADVFNNEPFGPIAAIRGFDSLEEAIAEANRLPYGLAGYAFTQSIKNAHMLAQQVEVGMLWINQPAAPTPEMPFGGVKDSGYGSEGGPEAMEGYVVTKAVSIMAA</sequence>
<keyword evidence="2 4" id="KW-0560">Oxidoreductase</keyword>
<reference evidence="4 5" key="1">
    <citation type="submission" date="2024-03" db="EMBL/GenBank/DDBJ databases">
        <title>Novel species of the genus Variovorax.</title>
        <authorList>
            <person name="Liu Q."/>
            <person name="Xin Y.-H."/>
        </authorList>
    </citation>
    <scope>NUCLEOTIDE SEQUENCE [LARGE SCALE GENOMIC DNA]</scope>
    <source>
        <strain evidence="4 5">KACC 18901</strain>
    </source>
</reference>
<keyword evidence="5" id="KW-1185">Reference proteome</keyword>
<dbReference type="InterPro" id="IPR050740">
    <property type="entry name" value="Aldehyde_DH_Superfamily"/>
</dbReference>
<dbReference type="SUPFAM" id="SSF53720">
    <property type="entry name" value="ALDH-like"/>
    <property type="match status" value="1"/>
</dbReference>
<feature type="domain" description="Aldehyde dehydrogenase" evidence="3">
    <location>
        <begin position="19"/>
        <end position="478"/>
    </location>
</feature>
<protein>
    <submittedName>
        <fullName evidence="4">NAD-dependent succinate-semialdehyde dehydrogenase</fullName>
        <ecNumber evidence="4">1.2.1.-</ecNumber>
    </submittedName>
</protein>
<evidence type="ECO:0000256" key="1">
    <source>
        <dbReference type="ARBA" id="ARBA00009986"/>
    </source>
</evidence>
<dbReference type="Proteomes" id="UP001367030">
    <property type="component" value="Unassembled WGS sequence"/>
</dbReference>
<dbReference type="Gene3D" id="3.40.309.10">
    <property type="entry name" value="Aldehyde Dehydrogenase, Chain A, domain 2"/>
    <property type="match status" value="1"/>
</dbReference>
<dbReference type="Pfam" id="PF00171">
    <property type="entry name" value="Aldedh"/>
    <property type="match status" value="1"/>
</dbReference>
<dbReference type="GO" id="GO:0016491">
    <property type="term" value="F:oxidoreductase activity"/>
    <property type="evidence" value="ECO:0007669"/>
    <property type="project" value="UniProtKB-KW"/>
</dbReference>
<dbReference type="Gene3D" id="3.40.605.10">
    <property type="entry name" value="Aldehyde Dehydrogenase, Chain A, domain 1"/>
    <property type="match status" value="1"/>
</dbReference>
<gene>
    <name evidence="4" type="ORF">WKW79_09740</name>
</gene>
<dbReference type="PANTHER" id="PTHR43353">
    <property type="entry name" value="SUCCINATE-SEMIALDEHYDE DEHYDROGENASE, MITOCHONDRIAL"/>
    <property type="match status" value="1"/>
</dbReference>
<comment type="caution">
    <text evidence="4">The sequence shown here is derived from an EMBL/GenBank/DDBJ whole genome shotgun (WGS) entry which is preliminary data.</text>
</comment>
<evidence type="ECO:0000259" key="3">
    <source>
        <dbReference type="Pfam" id="PF00171"/>
    </source>
</evidence>
<organism evidence="4 5">
    <name type="scientific">Variovorax robiniae</name>
    <dbReference type="NCBI Taxonomy" id="1836199"/>
    <lineage>
        <taxon>Bacteria</taxon>
        <taxon>Pseudomonadati</taxon>
        <taxon>Pseudomonadota</taxon>
        <taxon>Betaproteobacteria</taxon>
        <taxon>Burkholderiales</taxon>
        <taxon>Comamonadaceae</taxon>
        <taxon>Variovorax</taxon>
    </lineage>
</organism>
<dbReference type="CDD" id="cd07103">
    <property type="entry name" value="ALDH_F5_SSADH_GabD"/>
    <property type="match status" value="1"/>
</dbReference>
<dbReference type="RefSeq" id="WP_340334939.1">
    <property type="nucleotide sequence ID" value="NZ_JBBKZS010000003.1"/>
</dbReference>
<dbReference type="InterPro" id="IPR015590">
    <property type="entry name" value="Aldehyde_DH_dom"/>
</dbReference>
<dbReference type="PANTHER" id="PTHR43353:SF5">
    <property type="entry name" value="SUCCINATE-SEMIALDEHYDE DEHYDROGENASE, MITOCHONDRIAL"/>
    <property type="match status" value="1"/>
</dbReference>
<dbReference type="InterPro" id="IPR016161">
    <property type="entry name" value="Ald_DH/histidinol_DH"/>
</dbReference>
<comment type="similarity">
    <text evidence="1">Belongs to the aldehyde dehydrogenase family.</text>
</comment>
<dbReference type="EC" id="1.2.1.-" evidence="4"/>
<evidence type="ECO:0000313" key="4">
    <source>
        <dbReference type="EMBL" id="MEJ8854849.1"/>
    </source>
</evidence>
<evidence type="ECO:0000256" key="2">
    <source>
        <dbReference type="ARBA" id="ARBA00023002"/>
    </source>
</evidence>